<comment type="similarity">
    <text evidence="1 5">Belongs to the peptidase S41A family.</text>
</comment>
<keyword evidence="6" id="KW-0732">Signal</keyword>
<dbReference type="InterPro" id="IPR036034">
    <property type="entry name" value="PDZ_sf"/>
</dbReference>
<dbReference type="CDD" id="cd06782">
    <property type="entry name" value="cpPDZ_CPP-like"/>
    <property type="match status" value="1"/>
</dbReference>
<reference evidence="8" key="1">
    <citation type="submission" date="2016-04" db="EMBL/GenBank/DDBJ databases">
        <authorList>
            <person name="Evans L.H."/>
            <person name="Alamgir A."/>
            <person name="Owens N."/>
            <person name="Weber N.D."/>
            <person name="Virtaneva K."/>
            <person name="Barbian K."/>
            <person name="Babar A."/>
            <person name="Rosenke K."/>
        </authorList>
    </citation>
    <scope>NUCLEOTIDE SEQUENCE</scope>
    <source>
        <strain evidence="8">86-1</strain>
    </source>
</reference>
<dbReference type="Gene3D" id="3.90.226.10">
    <property type="entry name" value="2-enoyl-CoA Hydratase, Chain A, domain 1"/>
    <property type="match status" value="1"/>
</dbReference>
<dbReference type="Pfam" id="PF22694">
    <property type="entry name" value="CtpB_N-like"/>
    <property type="match status" value="1"/>
</dbReference>
<name>A0A212J8X8_9BACT</name>
<keyword evidence="4 5" id="KW-0720">Serine protease</keyword>
<evidence type="ECO:0000256" key="3">
    <source>
        <dbReference type="ARBA" id="ARBA00022801"/>
    </source>
</evidence>
<dbReference type="SUPFAM" id="SSF52096">
    <property type="entry name" value="ClpP/crotonase"/>
    <property type="match status" value="1"/>
</dbReference>
<dbReference type="InterPro" id="IPR029045">
    <property type="entry name" value="ClpP/crotonase-like_dom_sf"/>
</dbReference>
<dbReference type="NCBIfam" id="TIGR00225">
    <property type="entry name" value="prc"/>
    <property type="match status" value="1"/>
</dbReference>
<dbReference type="CDD" id="cd07560">
    <property type="entry name" value="Peptidase_S41_CPP"/>
    <property type="match status" value="1"/>
</dbReference>
<keyword evidence="3 5" id="KW-0378">Hydrolase</keyword>
<dbReference type="InterPro" id="IPR001478">
    <property type="entry name" value="PDZ"/>
</dbReference>
<dbReference type="GO" id="GO:0006508">
    <property type="term" value="P:proteolysis"/>
    <property type="evidence" value="ECO:0007669"/>
    <property type="project" value="UniProtKB-KW"/>
</dbReference>
<dbReference type="InterPro" id="IPR005151">
    <property type="entry name" value="Tail-specific_protease"/>
</dbReference>
<evidence type="ECO:0000259" key="7">
    <source>
        <dbReference type="PROSITE" id="PS50106"/>
    </source>
</evidence>
<dbReference type="PROSITE" id="PS50106">
    <property type="entry name" value="PDZ"/>
    <property type="match status" value="1"/>
</dbReference>
<dbReference type="InterPro" id="IPR055210">
    <property type="entry name" value="CtpA/B_N"/>
</dbReference>
<proteinExistence type="inferred from homology"/>
<dbReference type="EMBL" id="FLUM01000001">
    <property type="protein sequence ID" value="SBV95897.1"/>
    <property type="molecule type" value="Genomic_DNA"/>
</dbReference>
<dbReference type="GO" id="GO:0030288">
    <property type="term" value="C:outer membrane-bounded periplasmic space"/>
    <property type="evidence" value="ECO:0007669"/>
    <property type="project" value="TreeGrafter"/>
</dbReference>
<dbReference type="GO" id="GO:0004175">
    <property type="term" value="F:endopeptidase activity"/>
    <property type="evidence" value="ECO:0007669"/>
    <property type="project" value="TreeGrafter"/>
</dbReference>
<dbReference type="PANTHER" id="PTHR32060:SF30">
    <property type="entry name" value="CARBOXY-TERMINAL PROCESSING PROTEASE CTPA"/>
    <property type="match status" value="1"/>
</dbReference>
<dbReference type="Pfam" id="PF13180">
    <property type="entry name" value="PDZ_2"/>
    <property type="match status" value="1"/>
</dbReference>
<dbReference type="SUPFAM" id="SSF50156">
    <property type="entry name" value="PDZ domain-like"/>
    <property type="match status" value="1"/>
</dbReference>
<sequence>MKRVIIAALCFLTIVASASAQFKMSEGSKKVATTMAIIENLYVDDVNDQKLAEDAIKSLLEKLDPHSTYISTDEVKDMNEPLEGNFDGIGISFNMMTDTLYVIEALPGGPSEKAGLMAGDKILYVNDTLIAGVKRSTKYVMSRLKGPKGTKVDVKVLRRGVPELLDFKITRAKIPVYSIDASYMVDNNTGYIRIIRFGATTTKEFQDALAKLKKEGMKNLILDLEGNGGGYMAPAIDLSDEFLSKGKLIVYTEGLRQPRRDEVSTEKGSFEEGKVVIMINEGSASASEILSGAVQDWDRGVIVGRRSFGKGLVQRQIPLPDESMIRLTVARYYTPTGRSIQKPYTSGDLTSYNMDVIERYNKGEMMHADSIHFPDSLKYTTLTNHRTVYGGGGIMPDYFVPLDTTNYTPYFRSIANRGLIYKVAYSEVDNHRKDIQDEYPTKEAFLKKYIVPQSLLEKIVAAGEEEKITYNEDEFNKASDLIRMQLKMLLARDVYDTETSLKIYNEYSETFKKAYEIIHDDNLYNSLLKGKN</sequence>
<dbReference type="GO" id="GO:0007165">
    <property type="term" value="P:signal transduction"/>
    <property type="evidence" value="ECO:0007669"/>
    <property type="project" value="TreeGrafter"/>
</dbReference>
<evidence type="ECO:0000256" key="1">
    <source>
        <dbReference type="ARBA" id="ARBA00009179"/>
    </source>
</evidence>
<dbReference type="Pfam" id="PF03572">
    <property type="entry name" value="Peptidase_S41"/>
    <property type="match status" value="1"/>
</dbReference>
<organism evidence="8">
    <name type="scientific">uncultured Dysgonomonas sp</name>
    <dbReference type="NCBI Taxonomy" id="206096"/>
    <lineage>
        <taxon>Bacteria</taxon>
        <taxon>Pseudomonadati</taxon>
        <taxon>Bacteroidota</taxon>
        <taxon>Bacteroidia</taxon>
        <taxon>Bacteroidales</taxon>
        <taxon>Dysgonomonadaceae</taxon>
        <taxon>Dysgonomonas</taxon>
        <taxon>environmental samples</taxon>
    </lineage>
</organism>
<evidence type="ECO:0000256" key="5">
    <source>
        <dbReference type="RuleBase" id="RU004404"/>
    </source>
</evidence>
<keyword evidence="2 5" id="KW-0645">Protease</keyword>
<feature type="chain" id="PRO_5013347141" description="PDZ domain-containing protein" evidence="6">
    <location>
        <begin position="21"/>
        <end position="532"/>
    </location>
</feature>
<gene>
    <name evidence="8" type="ORF">KL86DYS1_11512</name>
</gene>
<dbReference type="SMART" id="SM00245">
    <property type="entry name" value="TSPc"/>
    <property type="match status" value="1"/>
</dbReference>
<dbReference type="InterPro" id="IPR004447">
    <property type="entry name" value="Peptidase_S41A"/>
</dbReference>
<dbReference type="AlphaFoldDB" id="A0A212J8X8"/>
<accession>A0A212J8X8</accession>
<dbReference type="Gene3D" id="3.30.750.44">
    <property type="match status" value="1"/>
</dbReference>
<evidence type="ECO:0000313" key="8">
    <source>
        <dbReference type="EMBL" id="SBV95897.1"/>
    </source>
</evidence>
<feature type="signal peptide" evidence="6">
    <location>
        <begin position="1"/>
        <end position="20"/>
    </location>
</feature>
<dbReference type="Gene3D" id="2.30.42.10">
    <property type="match status" value="1"/>
</dbReference>
<dbReference type="SMART" id="SM00228">
    <property type="entry name" value="PDZ"/>
    <property type="match status" value="1"/>
</dbReference>
<evidence type="ECO:0000256" key="6">
    <source>
        <dbReference type="SAM" id="SignalP"/>
    </source>
</evidence>
<evidence type="ECO:0000256" key="4">
    <source>
        <dbReference type="ARBA" id="ARBA00022825"/>
    </source>
</evidence>
<dbReference type="RefSeq" id="WP_296939522.1">
    <property type="nucleotide sequence ID" value="NZ_LT599032.1"/>
</dbReference>
<evidence type="ECO:0000256" key="2">
    <source>
        <dbReference type="ARBA" id="ARBA00022670"/>
    </source>
</evidence>
<protein>
    <recommendedName>
        <fullName evidence="7">PDZ domain-containing protein</fullName>
    </recommendedName>
</protein>
<dbReference type="GO" id="GO:0008236">
    <property type="term" value="F:serine-type peptidase activity"/>
    <property type="evidence" value="ECO:0007669"/>
    <property type="project" value="UniProtKB-KW"/>
</dbReference>
<feature type="domain" description="PDZ" evidence="7">
    <location>
        <begin position="75"/>
        <end position="133"/>
    </location>
</feature>
<dbReference type="PANTHER" id="PTHR32060">
    <property type="entry name" value="TAIL-SPECIFIC PROTEASE"/>
    <property type="match status" value="1"/>
</dbReference>